<reference evidence="1" key="1">
    <citation type="submission" date="2023-01" db="EMBL/GenBank/DDBJ databases">
        <title>Colletotrichum chrysophilum M932 genome sequence.</title>
        <authorList>
            <person name="Baroncelli R."/>
        </authorList>
    </citation>
    <scope>NUCLEOTIDE SEQUENCE</scope>
    <source>
        <strain evidence="1">M932</strain>
    </source>
</reference>
<evidence type="ECO:0000313" key="1">
    <source>
        <dbReference type="EMBL" id="KAK1840528.1"/>
    </source>
</evidence>
<evidence type="ECO:0000313" key="2">
    <source>
        <dbReference type="Proteomes" id="UP001243330"/>
    </source>
</evidence>
<keyword evidence="2" id="KW-1185">Reference proteome</keyword>
<proteinExistence type="predicted"/>
<dbReference type="AlphaFoldDB" id="A0AAD9EA37"/>
<comment type="caution">
    <text evidence="1">The sequence shown here is derived from an EMBL/GenBank/DDBJ whole genome shotgun (WGS) entry which is preliminary data.</text>
</comment>
<protein>
    <submittedName>
        <fullName evidence="1">Uncharacterized protein</fullName>
    </submittedName>
</protein>
<sequence>MMSIRSACFFGRFRKALMRRHTNWQ</sequence>
<dbReference type="EMBL" id="JAQOWY010000553">
    <property type="protein sequence ID" value="KAK1840528.1"/>
    <property type="molecule type" value="Genomic_DNA"/>
</dbReference>
<dbReference type="Proteomes" id="UP001243330">
    <property type="component" value="Unassembled WGS sequence"/>
</dbReference>
<name>A0AAD9EA37_9PEZI</name>
<organism evidence="1 2">
    <name type="scientific">Colletotrichum chrysophilum</name>
    <dbReference type="NCBI Taxonomy" id="1836956"/>
    <lineage>
        <taxon>Eukaryota</taxon>
        <taxon>Fungi</taxon>
        <taxon>Dikarya</taxon>
        <taxon>Ascomycota</taxon>
        <taxon>Pezizomycotina</taxon>
        <taxon>Sordariomycetes</taxon>
        <taxon>Hypocreomycetidae</taxon>
        <taxon>Glomerellales</taxon>
        <taxon>Glomerellaceae</taxon>
        <taxon>Colletotrichum</taxon>
        <taxon>Colletotrichum gloeosporioides species complex</taxon>
    </lineage>
</organism>
<accession>A0AAD9EA37</accession>
<gene>
    <name evidence="1" type="ORF">CCHR01_16838</name>
</gene>